<comment type="caution">
    <text evidence="1">The sequence shown here is derived from an EMBL/GenBank/DDBJ whole genome shotgun (WGS) entry which is preliminary data.</text>
</comment>
<organism evidence="1 2">
    <name type="scientific">Scophthalmus maximus</name>
    <name type="common">Turbot</name>
    <name type="synonym">Psetta maxima</name>
    <dbReference type="NCBI Taxonomy" id="52904"/>
    <lineage>
        <taxon>Eukaryota</taxon>
        <taxon>Metazoa</taxon>
        <taxon>Chordata</taxon>
        <taxon>Craniata</taxon>
        <taxon>Vertebrata</taxon>
        <taxon>Euteleostomi</taxon>
        <taxon>Actinopterygii</taxon>
        <taxon>Neopterygii</taxon>
        <taxon>Teleostei</taxon>
        <taxon>Neoteleostei</taxon>
        <taxon>Acanthomorphata</taxon>
        <taxon>Carangaria</taxon>
        <taxon>Pleuronectiformes</taxon>
        <taxon>Pleuronectoidei</taxon>
        <taxon>Scophthalmidae</taxon>
        <taxon>Scophthalmus</taxon>
    </lineage>
</organism>
<evidence type="ECO:0000313" key="1">
    <source>
        <dbReference type="EMBL" id="KAF0031048.1"/>
    </source>
</evidence>
<sequence>MNRRRSDTRSFSFPTVGSLPCCGHINGITKAKVNSYLPSCPLIVAAFYQCLQLCIVCAQYNDTYFDSVIMENVCRRSFDLNRLGSICDSIWKQMITLILHNNKSTEDFIAPNRRERQAKRNGERLIITHDDNSLTPRRNVDSEATGACCGGGGDFSECLMNGSSIKQERIASSTGSDGVTFSKSTQVDFQIILSSIATTLCIMDANEVELPSLPVGKADMIICMNRRSHLHPFVMCQDVHTVFSISSTSVCEQALWRVHKQVMPGSVRFTVLYNFYYNGYRQGHTLLGCGDVAGAITLIDMFDIITAMNPSVSTASNGLPLGRPGVNLRRK</sequence>
<proteinExistence type="predicted"/>
<accession>A0A6A4SFP2</accession>
<reference evidence="1 2" key="1">
    <citation type="submission" date="2019-06" db="EMBL/GenBank/DDBJ databases">
        <title>Draft genomes of female and male turbot (Scophthalmus maximus).</title>
        <authorList>
            <person name="Xu H."/>
            <person name="Xu X.-W."/>
            <person name="Shao C."/>
            <person name="Chen S."/>
        </authorList>
    </citation>
    <scope>NUCLEOTIDE SEQUENCE [LARGE SCALE GENOMIC DNA]</scope>
    <source>
        <strain evidence="1">Ysfricsl-2016a</strain>
        <tissue evidence="1">Blood</tissue>
    </source>
</reference>
<dbReference type="EMBL" id="VEVO01000014">
    <property type="protein sequence ID" value="KAF0031048.1"/>
    <property type="molecule type" value="Genomic_DNA"/>
</dbReference>
<protein>
    <submittedName>
        <fullName evidence="1">Uncharacterized protein</fullName>
    </submittedName>
</protein>
<dbReference type="Proteomes" id="UP000438429">
    <property type="component" value="Unassembled WGS sequence"/>
</dbReference>
<name>A0A6A4SFP2_SCOMX</name>
<gene>
    <name evidence="1" type="ORF">F2P81_015603</name>
</gene>
<evidence type="ECO:0000313" key="2">
    <source>
        <dbReference type="Proteomes" id="UP000438429"/>
    </source>
</evidence>
<dbReference type="AlphaFoldDB" id="A0A6A4SFP2"/>